<dbReference type="AlphaFoldDB" id="A0A7G6WRH6"/>
<reference evidence="3" key="1">
    <citation type="submission" date="2019-09" db="EMBL/GenBank/DDBJ databases">
        <title>Antimicrobial potential of Antarctic Bacteria.</title>
        <authorList>
            <person name="Benaud N."/>
            <person name="Edwards R.J."/>
            <person name="Ferrari B.C."/>
        </authorList>
    </citation>
    <scope>NUCLEOTIDE SEQUENCE [LARGE SCALE GENOMIC DNA]</scope>
    <source>
        <strain evidence="3">SPB151</strain>
    </source>
</reference>
<dbReference type="Proteomes" id="UP000515563">
    <property type="component" value="Chromosome"/>
</dbReference>
<dbReference type="Gene3D" id="1.10.260.40">
    <property type="entry name" value="lambda repressor-like DNA-binding domains"/>
    <property type="match status" value="1"/>
</dbReference>
<dbReference type="EMBL" id="CP043661">
    <property type="protein sequence ID" value="QNE16591.1"/>
    <property type="molecule type" value="Genomic_DNA"/>
</dbReference>
<dbReference type="InterPro" id="IPR041413">
    <property type="entry name" value="MLTR_LBD"/>
</dbReference>
<evidence type="ECO:0000313" key="2">
    <source>
        <dbReference type="EMBL" id="QNE16591.1"/>
    </source>
</evidence>
<dbReference type="CDD" id="cd00093">
    <property type="entry name" value="HTH_XRE"/>
    <property type="match status" value="1"/>
</dbReference>
<dbReference type="RefSeq" id="WP_185445127.1">
    <property type="nucleotide sequence ID" value="NZ_CP043661.1"/>
</dbReference>
<dbReference type="Pfam" id="PF17765">
    <property type="entry name" value="MLTR_LBD"/>
    <property type="match status" value="1"/>
</dbReference>
<dbReference type="Pfam" id="PF13560">
    <property type="entry name" value="HTH_31"/>
    <property type="match status" value="1"/>
</dbReference>
<protein>
    <submittedName>
        <fullName evidence="2">Helix-turn-helix domain-containing protein</fullName>
    </submittedName>
</protein>
<accession>A0A7G6WRH6</accession>
<proteinExistence type="predicted"/>
<dbReference type="InterPro" id="IPR001387">
    <property type="entry name" value="Cro/C1-type_HTH"/>
</dbReference>
<feature type="domain" description="HTH cro/C1-type" evidence="1">
    <location>
        <begin position="34"/>
        <end position="81"/>
    </location>
</feature>
<dbReference type="PROSITE" id="PS50943">
    <property type="entry name" value="HTH_CROC1"/>
    <property type="match status" value="1"/>
</dbReference>
<name>A0A7G6WRH6_9ACTN</name>
<gene>
    <name evidence="2" type="ORF">F1D05_00095</name>
</gene>
<evidence type="ECO:0000313" key="3">
    <source>
        <dbReference type="Proteomes" id="UP000515563"/>
    </source>
</evidence>
<reference evidence="2 3" key="2">
    <citation type="journal article" date="2020" name="Microbiol. Resour. Announc.">
        <title>Antarctic desert soil bacteria exhibit high novel natural product potential, evaluated through long-read genome sequencing and comparative genomics.</title>
        <authorList>
            <person name="Benaud N."/>
            <person name="Edwards R.J."/>
            <person name="Amos T.G."/>
            <person name="D'Agostino P.M."/>
            <person name="Gutierrez-Chavez C."/>
            <person name="Montgomery K."/>
            <person name="Nicetic I."/>
            <person name="Ferrari B.C."/>
        </authorList>
    </citation>
    <scope>NUCLEOTIDE SEQUENCE [LARGE SCALE GENOMIC DNA]</scope>
    <source>
        <strain evidence="2 3">SPB151</strain>
    </source>
</reference>
<dbReference type="SMART" id="SM00530">
    <property type="entry name" value="HTH_XRE"/>
    <property type="match status" value="1"/>
</dbReference>
<dbReference type="PANTHER" id="PTHR35010">
    <property type="entry name" value="BLL4672 PROTEIN-RELATED"/>
    <property type="match status" value="1"/>
</dbReference>
<dbReference type="SUPFAM" id="SSF47413">
    <property type="entry name" value="lambda repressor-like DNA-binding domains"/>
    <property type="match status" value="1"/>
</dbReference>
<dbReference type="KEGG" id="kqi:F1D05_00095"/>
<evidence type="ECO:0000259" key="1">
    <source>
        <dbReference type="PROSITE" id="PS50943"/>
    </source>
</evidence>
<dbReference type="GO" id="GO:0003677">
    <property type="term" value="F:DNA binding"/>
    <property type="evidence" value="ECO:0007669"/>
    <property type="project" value="InterPro"/>
</dbReference>
<dbReference type="InterPro" id="IPR010982">
    <property type="entry name" value="Lambda_DNA-bd_dom_sf"/>
</dbReference>
<organism evidence="2 3">
    <name type="scientific">Kribbella qitaiheensis</name>
    <dbReference type="NCBI Taxonomy" id="1544730"/>
    <lineage>
        <taxon>Bacteria</taxon>
        <taxon>Bacillati</taxon>
        <taxon>Actinomycetota</taxon>
        <taxon>Actinomycetes</taxon>
        <taxon>Propionibacteriales</taxon>
        <taxon>Kribbellaceae</taxon>
        <taxon>Kribbella</taxon>
    </lineage>
</organism>
<sequence length="289" mass="32204">MATAPLGEYPRARRAQVTPADAGLATYGVRRVPGLRREEVAMSAGMSVDYYIRLEQGREKSPSAQVLDALSQVLQLDDDARLHLYRRAGLTPTPTRVSVPERVDPELLRLMDMWPDNPAIVLGRAYDILAGNRLACALFDGFKQGPNLLKKIFLDPDAQVFYRDWEQVARYTVAGFRLLQGRTPNDPRIREVVEDLSRRSADFVAMWERHEARGTRLASKRFRHPEAGDLTLRINAFDVRSTPGQELIVYHAEPGTSSAEALALLGTLAATGEEEPVHSALTLPGYRPS</sequence>
<dbReference type="PANTHER" id="PTHR35010:SF2">
    <property type="entry name" value="BLL4672 PROTEIN"/>
    <property type="match status" value="1"/>
</dbReference>
<dbReference type="Gene3D" id="3.30.450.180">
    <property type="match status" value="1"/>
</dbReference>
<keyword evidence="3" id="KW-1185">Reference proteome</keyword>